<dbReference type="InterPro" id="IPR020864">
    <property type="entry name" value="MACPF"/>
</dbReference>
<reference evidence="5 7" key="2">
    <citation type="submission" date="2021-03" db="EMBL/GenBank/DDBJ databases">
        <title>Mucilaginibacter strains isolated from gold and copper mining confer multi heavy-metal resistance.</title>
        <authorList>
            <person name="Li Y."/>
        </authorList>
    </citation>
    <scope>NUCLEOTIDE SEQUENCE [LARGE SCALE GENOMIC DNA]</scope>
    <source>
        <strain evidence="5 7">P2-4</strain>
    </source>
</reference>
<evidence type="ECO:0000256" key="1">
    <source>
        <dbReference type="SAM" id="SignalP"/>
    </source>
</evidence>
<dbReference type="InterPro" id="IPR043708">
    <property type="entry name" value="DUF5648"/>
</dbReference>
<keyword evidence="7" id="KW-1185">Reference proteome</keyword>
<gene>
    <name evidence="4" type="ORF">DIU31_017290</name>
    <name evidence="5" type="ORF">J3L21_10195</name>
</gene>
<feature type="domain" description="DUF5648" evidence="3">
    <location>
        <begin position="411"/>
        <end position="464"/>
    </location>
</feature>
<feature type="domain" description="DUF5648" evidence="3">
    <location>
        <begin position="335"/>
        <end position="406"/>
    </location>
</feature>
<feature type="signal peptide" evidence="1">
    <location>
        <begin position="1"/>
        <end position="21"/>
    </location>
</feature>
<accession>A0AAE6JGL8</accession>
<feature type="domain" description="MACPF" evidence="2">
    <location>
        <begin position="178"/>
        <end position="296"/>
    </location>
</feature>
<evidence type="ECO:0000313" key="6">
    <source>
        <dbReference type="Proteomes" id="UP000250557"/>
    </source>
</evidence>
<reference evidence="4 6" key="1">
    <citation type="submission" date="2019-08" db="EMBL/GenBank/DDBJ databases">
        <title>Comparative genome analysis confer to the adaptation heavy metal polluted environment.</title>
        <authorList>
            <person name="Li Y."/>
        </authorList>
    </citation>
    <scope>NUCLEOTIDE SEQUENCE [LARGE SCALE GENOMIC DNA]</scope>
    <source>
        <strain evidence="4 6">P2</strain>
    </source>
</reference>
<dbReference type="AlphaFoldDB" id="A0AAE6JGL8"/>
<evidence type="ECO:0000313" key="7">
    <source>
        <dbReference type="Proteomes" id="UP000663940"/>
    </source>
</evidence>
<protein>
    <recommendedName>
        <fullName evidence="8">MACPF domain-containing protein</fullName>
    </recommendedName>
</protein>
<dbReference type="Proteomes" id="UP000250557">
    <property type="component" value="Chromosome"/>
</dbReference>
<dbReference type="EMBL" id="CP071880">
    <property type="protein sequence ID" value="QTE52292.1"/>
    <property type="molecule type" value="Genomic_DNA"/>
</dbReference>
<evidence type="ECO:0000313" key="4">
    <source>
        <dbReference type="EMBL" id="QEM05185.1"/>
    </source>
</evidence>
<sequence length="465" mass="51138">MKKNLFIISLMMMLWSCSKNAQLVPDQTKTSPGKLTAHAAGDQAWDVLGFGYDVTGEYGNSVSTTFPIIDVAKLYAADPTRVVKNVSTSRNSTFSYGDNVQHYSSDLSAHLNATVGFSLFKASITSAYSDVSSFNSKYIYGSYNLLLQQRELKFNAPTVILQQYLTSNFKTDIGILTPEQLVRQYGAFFLTDIMLGAKLQITYRSQTSSSDRKTAASAGLDQSLGSLFSINAGINSQHSQSSSNFNQYVHYVTHGGDPTVGITPNTIVFDQNTPPIDFGAWQSTTNAQNAVLIDIPSSGLIGIYDLIADPVKSKAVKDYINNVFLPGNQVQAVFDKAPLYRCFSTANQDYMILTNPSEVSNLPSWKVEGVLGNVYTDNTKGGLVPVLRWYQYQAGYHFFTCNVNEIPSQANQEGTQGYINPTQVPGSKPLYRYRNSRGAHCYSVDVNELGPKNGWTLDGIMGYIE</sequence>
<dbReference type="RefSeq" id="WP_112658113.1">
    <property type="nucleotide sequence ID" value="NZ_CP043451.1"/>
</dbReference>
<proteinExistence type="predicted"/>
<name>A0AAE6JGL8_9SPHI</name>
<evidence type="ECO:0000313" key="5">
    <source>
        <dbReference type="EMBL" id="QTE52292.1"/>
    </source>
</evidence>
<dbReference type="Pfam" id="PF01823">
    <property type="entry name" value="MACPF"/>
    <property type="match status" value="1"/>
</dbReference>
<organism evidence="4 6">
    <name type="scientific">Mucilaginibacter rubeus</name>
    <dbReference type="NCBI Taxonomy" id="2027860"/>
    <lineage>
        <taxon>Bacteria</taxon>
        <taxon>Pseudomonadati</taxon>
        <taxon>Bacteroidota</taxon>
        <taxon>Sphingobacteriia</taxon>
        <taxon>Sphingobacteriales</taxon>
        <taxon>Sphingobacteriaceae</taxon>
        <taxon>Mucilaginibacter</taxon>
    </lineage>
</organism>
<dbReference type="EMBL" id="CP043451">
    <property type="protein sequence ID" value="QEM05185.1"/>
    <property type="molecule type" value="Genomic_DNA"/>
</dbReference>
<evidence type="ECO:0008006" key="8">
    <source>
        <dbReference type="Google" id="ProtNLM"/>
    </source>
</evidence>
<feature type="chain" id="PRO_5042180490" description="MACPF domain-containing protein" evidence="1">
    <location>
        <begin position="22"/>
        <end position="465"/>
    </location>
</feature>
<evidence type="ECO:0000259" key="2">
    <source>
        <dbReference type="Pfam" id="PF01823"/>
    </source>
</evidence>
<keyword evidence="1" id="KW-0732">Signal</keyword>
<evidence type="ECO:0000259" key="3">
    <source>
        <dbReference type="Pfam" id="PF18885"/>
    </source>
</evidence>
<dbReference type="Pfam" id="PF18885">
    <property type="entry name" value="DUF5648"/>
    <property type="match status" value="2"/>
</dbReference>
<dbReference type="Proteomes" id="UP000663940">
    <property type="component" value="Chromosome"/>
</dbReference>